<dbReference type="InterPro" id="IPR027910">
    <property type="entry name" value="YdiL_sf"/>
</dbReference>
<protein>
    <submittedName>
        <fullName evidence="1">Uncharacterized protein</fullName>
    </submittedName>
</protein>
<sequence length="114" mass="12663">MHHTVIEAYRRLLFLTVLEAAKTVACTSVRPDGVSERAWHRWESGEGVMPDEVAENLLALIRLRQREIDSIAAQIATGTEPILTAPKKGADVLEYKIKLSVFAEAMAMACKEVK</sequence>
<reference evidence="1" key="1">
    <citation type="journal article" date="2021" name="Proc. Natl. Acad. Sci. U.S.A.">
        <title>A Catalog of Tens of Thousands of Viruses from Human Metagenomes Reveals Hidden Associations with Chronic Diseases.</title>
        <authorList>
            <person name="Tisza M.J."/>
            <person name="Buck C.B."/>
        </authorList>
    </citation>
    <scope>NUCLEOTIDE SEQUENCE</scope>
    <source>
        <strain evidence="1">Ctro722</strain>
    </source>
</reference>
<dbReference type="Pfam" id="PF08965">
    <property type="entry name" value="Aca2_YdiL"/>
    <property type="match status" value="1"/>
</dbReference>
<dbReference type="EMBL" id="BK015873">
    <property type="protein sequence ID" value="DAD70963.1"/>
    <property type="molecule type" value="Genomic_DNA"/>
</dbReference>
<evidence type="ECO:0000313" key="1">
    <source>
        <dbReference type="EMBL" id="DAD70963.1"/>
    </source>
</evidence>
<organism evidence="1">
    <name type="scientific">Myoviridae sp. ctro722</name>
    <dbReference type="NCBI Taxonomy" id="2827615"/>
    <lineage>
        <taxon>Viruses</taxon>
        <taxon>Duplodnaviria</taxon>
        <taxon>Heunggongvirae</taxon>
        <taxon>Uroviricota</taxon>
        <taxon>Caudoviricetes</taxon>
    </lineage>
</organism>
<dbReference type="InterPro" id="IPR015060">
    <property type="entry name" value="Aca2_YdiL-like"/>
</dbReference>
<dbReference type="SUPFAM" id="SSF47413">
    <property type="entry name" value="lambda repressor-like DNA-binding domains"/>
    <property type="match status" value="1"/>
</dbReference>
<dbReference type="Gene3D" id="1.10.3100.10">
    <property type="entry name" value="Putative cytoplasmic protein"/>
    <property type="match status" value="1"/>
</dbReference>
<name>A0A8S5LM58_9CAUD</name>
<dbReference type="InterPro" id="IPR010982">
    <property type="entry name" value="Lambda_DNA-bd_dom_sf"/>
</dbReference>
<proteinExistence type="predicted"/>
<dbReference type="GO" id="GO:0003677">
    <property type="term" value="F:DNA binding"/>
    <property type="evidence" value="ECO:0007669"/>
    <property type="project" value="InterPro"/>
</dbReference>
<accession>A0A8S5LM58</accession>